<dbReference type="AlphaFoldDB" id="A0A0H2SQ69"/>
<comment type="subcellular location">
    <subcellularLocation>
        <location evidence="1 14">Endoplasmic reticulum membrane</location>
        <topology evidence="1 14">Multi-pass membrane protein</topology>
    </subcellularLocation>
</comment>
<dbReference type="EC" id="2.-.-.-" evidence="14"/>
<keyword evidence="6 14" id="KW-0808">Transferase</keyword>
<dbReference type="InterPro" id="IPR002591">
    <property type="entry name" value="Phosphodiest/P_Trfase"/>
</dbReference>
<dbReference type="InterPro" id="IPR007070">
    <property type="entry name" value="GPI_EtnP_transferase_1"/>
</dbReference>
<keyword evidence="8 14" id="KW-0256">Endoplasmic reticulum</keyword>
<dbReference type="InParanoid" id="A0A0H2SQ69"/>
<gene>
    <name evidence="16" type="ORF">SCHPADRAFT_818463</name>
</gene>
<feature type="transmembrane region" description="Helical" evidence="14">
    <location>
        <begin position="563"/>
        <end position="584"/>
    </location>
</feature>
<dbReference type="InterPro" id="IPR017852">
    <property type="entry name" value="GPI_EtnP_transferase_1_C"/>
</dbReference>
<evidence type="ECO:0000256" key="7">
    <source>
        <dbReference type="ARBA" id="ARBA00022692"/>
    </source>
</evidence>
<dbReference type="GO" id="GO:0006506">
    <property type="term" value="P:GPI anchor biosynthetic process"/>
    <property type="evidence" value="ECO:0007669"/>
    <property type="project" value="UniProtKB-UniPathway"/>
</dbReference>
<evidence type="ECO:0000256" key="14">
    <source>
        <dbReference type="RuleBase" id="RU367138"/>
    </source>
</evidence>
<feature type="transmembrane region" description="Helical" evidence="14">
    <location>
        <begin position="458"/>
        <end position="481"/>
    </location>
</feature>
<dbReference type="EMBL" id="KQ085888">
    <property type="protein sequence ID" value="KLO19216.1"/>
    <property type="molecule type" value="Genomic_DNA"/>
</dbReference>
<dbReference type="GO" id="GO:0071555">
    <property type="term" value="P:cell wall organization"/>
    <property type="evidence" value="ECO:0007669"/>
    <property type="project" value="UniProtKB-KW"/>
</dbReference>
<feature type="transmembrane region" description="Helical" evidence="14">
    <location>
        <begin position="859"/>
        <end position="881"/>
    </location>
</feature>
<dbReference type="InterPro" id="IPR037671">
    <property type="entry name" value="PIGN_N"/>
</dbReference>
<dbReference type="STRING" id="27342.A0A0H2SQ69"/>
<dbReference type="PANTHER" id="PTHR12250:SF0">
    <property type="entry name" value="GPI ETHANOLAMINE PHOSPHATE TRANSFERASE 1"/>
    <property type="match status" value="1"/>
</dbReference>
<protein>
    <recommendedName>
        <fullName evidence="4 14">GPI ethanolamine phosphate transferase 1</fullName>
        <ecNumber evidence="14">2.-.-.-</ecNumber>
    </recommendedName>
</protein>
<proteinExistence type="inferred from homology"/>
<evidence type="ECO:0000259" key="15">
    <source>
        <dbReference type="Pfam" id="PF04987"/>
    </source>
</evidence>
<keyword evidence="9 14" id="KW-1133">Transmembrane helix</keyword>
<keyword evidence="10 14" id="KW-0472">Membrane</keyword>
<feature type="transmembrane region" description="Helical" evidence="14">
    <location>
        <begin position="596"/>
        <end position="614"/>
    </location>
</feature>
<evidence type="ECO:0000256" key="13">
    <source>
        <dbReference type="ARBA" id="ARBA00024850"/>
    </source>
</evidence>
<feature type="transmembrane region" description="Helical" evidence="14">
    <location>
        <begin position="821"/>
        <end position="847"/>
    </location>
</feature>
<dbReference type="FunFam" id="3.40.720.10:FF:000015">
    <property type="entry name" value="GPI ethanolamine phosphate transferase 1"/>
    <property type="match status" value="1"/>
</dbReference>
<evidence type="ECO:0000313" key="17">
    <source>
        <dbReference type="Proteomes" id="UP000053477"/>
    </source>
</evidence>
<evidence type="ECO:0000256" key="10">
    <source>
        <dbReference type="ARBA" id="ARBA00023136"/>
    </source>
</evidence>
<dbReference type="Gene3D" id="3.40.720.10">
    <property type="entry name" value="Alkaline Phosphatase, subunit A"/>
    <property type="match status" value="1"/>
</dbReference>
<evidence type="ECO:0000256" key="5">
    <source>
        <dbReference type="ARBA" id="ARBA00022502"/>
    </source>
</evidence>
<feature type="transmembrane region" description="Helical" evidence="14">
    <location>
        <begin position="893"/>
        <end position="912"/>
    </location>
</feature>
<reference evidence="16 17" key="1">
    <citation type="submission" date="2015-04" db="EMBL/GenBank/DDBJ databases">
        <title>Complete genome sequence of Schizopora paradoxa KUC8140, a cosmopolitan wood degrader in East Asia.</title>
        <authorList>
            <consortium name="DOE Joint Genome Institute"/>
            <person name="Min B."/>
            <person name="Park H."/>
            <person name="Jang Y."/>
            <person name="Kim J.-J."/>
            <person name="Kim K.H."/>
            <person name="Pangilinan J."/>
            <person name="Lipzen A."/>
            <person name="Riley R."/>
            <person name="Grigoriev I.V."/>
            <person name="Spatafora J.W."/>
            <person name="Choi I.-G."/>
        </authorList>
    </citation>
    <scope>NUCLEOTIDE SEQUENCE [LARGE SCALE GENOMIC DNA]</scope>
    <source>
        <strain evidence="16 17">KUC8140</strain>
    </source>
</reference>
<dbReference type="Pfam" id="PF04987">
    <property type="entry name" value="PigN"/>
    <property type="match status" value="1"/>
</dbReference>
<feature type="domain" description="GPI ethanolamine phosphate transferase 1 C-terminal" evidence="15">
    <location>
        <begin position="447"/>
        <end position="919"/>
    </location>
</feature>
<dbReference type="FunCoup" id="A0A0H2SQ69">
    <property type="interactions" value="181"/>
</dbReference>
<keyword evidence="17" id="KW-1185">Reference proteome</keyword>
<keyword evidence="11" id="KW-0325">Glycoprotein</keyword>
<feature type="transmembrane region" description="Helical" evidence="14">
    <location>
        <begin position="493"/>
        <end position="513"/>
    </location>
</feature>
<dbReference type="SUPFAM" id="SSF53649">
    <property type="entry name" value="Alkaline phosphatase-like"/>
    <property type="match status" value="1"/>
</dbReference>
<evidence type="ECO:0000256" key="4">
    <source>
        <dbReference type="ARBA" id="ARBA00020831"/>
    </source>
</evidence>
<dbReference type="UniPathway" id="UPA00196"/>
<dbReference type="Pfam" id="PF01663">
    <property type="entry name" value="Phosphodiest"/>
    <property type="match status" value="1"/>
</dbReference>
<evidence type="ECO:0000256" key="1">
    <source>
        <dbReference type="ARBA" id="ARBA00004477"/>
    </source>
</evidence>
<evidence type="ECO:0000256" key="6">
    <source>
        <dbReference type="ARBA" id="ARBA00022679"/>
    </source>
</evidence>
<evidence type="ECO:0000256" key="12">
    <source>
        <dbReference type="ARBA" id="ARBA00023316"/>
    </source>
</evidence>
<evidence type="ECO:0000256" key="3">
    <source>
        <dbReference type="ARBA" id="ARBA00008400"/>
    </source>
</evidence>
<evidence type="ECO:0000256" key="11">
    <source>
        <dbReference type="ARBA" id="ARBA00023180"/>
    </source>
</evidence>
<name>A0A0H2SQ69_9AGAM</name>
<evidence type="ECO:0000313" key="16">
    <source>
        <dbReference type="EMBL" id="KLO19216.1"/>
    </source>
</evidence>
<dbReference type="CDD" id="cd16020">
    <property type="entry name" value="GPI_EPT_1"/>
    <property type="match status" value="1"/>
</dbReference>
<feature type="transmembrane region" description="Helical" evidence="14">
    <location>
        <begin position="650"/>
        <end position="670"/>
    </location>
</feature>
<dbReference type="OrthoDB" id="2748310at2759"/>
<dbReference type="Proteomes" id="UP000053477">
    <property type="component" value="Unassembled WGS sequence"/>
</dbReference>
<keyword evidence="12" id="KW-0961">Cell wall biogenesis/degradation</keyword>
<dbReference type="GO" id="GO:0051377">
    <property type="term" value="F:mannose-ethanolamine phosphotransferase activity"/>
    <property type="evidence" value="ECO:0007669"/>
    <property type="project" value="UniProtKB-UniRule"/>
</dbReference>
<accession>A0A0H2SQ69</accession>
<dbReference type="InterPro" id="IPR017850">
    <property type="entry name" value="Alkaline_phosphatase_core_sf"/>
</dbReference>
<comment type="caution">
    <text evidence="14">Lacks conserved residue(s) required for the propagation of feature annotation.</text>
</comment>
<dbReference type="GO" id="GO:0005789">
    <property type="term" value="C:endoplasmic reticulum membrane"/>
    <property type="evidence" value="ECO:0007669"/>
    <property type="project" value="UniProtKB-SubCell"/>
</dbReference>
<organism evidence="16 17">
    <name type="scientific">Schizopora paradoxa</name>
    <dbReference type="NCBI Taxonomy" id="27342"/>
    <lineage>
        <taxon>Eukaryota</taxon>
        <taxon>Fungi</taxon>
        <taxon>Dikarya</taxon>
        <taxon>Basidiomycota</taxon>
        <taxon>Agaricomycotina</taxon>
        <taxon>Agaricomycetes</taxon>
        <taxon>Hymenochaetales</taxon>
        <taxon>Schizoporaceae</taxon>
        <taxon>Schizopora</taxon>
    </lineage>
</organism>
<dbReference type="PANTHER" id="PTHR12250">
    <property type="entry name" value="PHOSPHATIDYLINOSITOL GLYCAN, CLASS N"/>
    <property type="match status" value="1"/>
</dbReference>
<feature type="transmembrane region" description="Helical" evidence="14">
    <location>
        <begin position="927"/>
        <end position="951"/>
    </location>
</feature>
<evidence type="ECO:0000256" key="9">
    <source>
        <dbReference type="ARBA" id="ARBA00022989"/>
    </source>
</evidence>
<sequence length="964" mass="107904">MANISTVLALGLVFHLVFIWCVFDCYFTSPVVHGMRHFKAGDGKAERLVLFVADGLRADLLFNVDPFPSIPDSPRIVAPYLLDTAKTRGAFGVSHTRVPTESRPGHVAIIAGMYEDVSAVTKGWKYNPVDFDSVFNQSRNTFSFGSPDILPMFARGAEPGRVRMWSYDEDDEDFTKDATELDVWVLDRLRELFANSSSDVTLNTNLRNSNNIFFLHLLGLDTTGHSYRPHSKEYMKNIQVVDGIVEETEKLFNEFFEDQKTSFIFTADHGMSNIGNHGDGNPDSTRTPLIAWGSGIRGPLRDHDSKSHDDFSATWGDDMNALLRQDVEQADIAPLMSALLGSDFAANSVGVLPDIRSSGYLDFSSVTGKEKRARLSLANAQVILEQYMVKHSMVERKLSFIDCHSRISDEGCSPDSQSLLKIQDLLDAGRWDDARQASAHLINDTIRGLRYLQTYDRLLLASIAVFAYLGWSAFSATSLLLEESAFPRVSKRFTVITNLLSANCLLSFWGLFFRQKEPWTYYLYVTFPLYFWRTVALRSWEPLKWLFGYSDEKRARKPARRGAKFLIPLWELSFLKVVIASFIALEAMVMAYTHRWIWSLGFLVIGLGWPLTLWPRAFASQNKSLLAKWAAACLATAIFPLRDVEQNESIWNVAVGGLVLIGGGFGWALLDTYKINAQQKPKVRAPILQQLILTATTTVITIDSVRRLQAKSGLPLKNQILGWVSSAVVIPMSTKFGNLPTAAKLQTLFLTFAPCFVILSINAEGLFYAAYCTTLILWIEVESSVRSASKVSTETKTKIEGNTTVGNQVRKYRPRLDDVRVALFFLFFVQVAFFGTGNVASISSFYLEPVYRLVPIFNPFLMASLLLFKIFAPYVVLAAVFAELNAKLELPPFSLFLIALSLTDVMTITFFFKVTDTGSWLEIGQTISFFVIASLLLAWSAGICALGEWLMKPGASPKASKKME</sequence>
<keyword evidence="7 14" id="KW-0812">Transmembrane</keyword>
<evidence type="ECO:0000256" key="8">
    <source>
        <dbReference type="ARBA" id="ARBA00022824"/>
    </source>
</evidence>
<comment type="function">
    <text evidence="13 14">Ethanolamine phosphate transferase involved in glycosylphosphatidylinositol-anchor biosynthesis. Transfers ethanolamine phosphate to the first alpha-1,4-linked mannose of the glycosylphosphatidylinositol precursor of GPI-anchor.</text>
</comment>
<evidence type="ECO:0000256" key="2">
    <source>
        <dbReference type="ARBA" id="ARBA00004687"/>
    </source>
</evidence>
<comment type="pathway">
    <text evidence="2 14">Glycolipid biosynthesis; glycosylphosphatidylinositol-anchor biosynthesis.</text>
</comment>
<comment type="similarity">
    <text evidence="3 14">Belongs to the PIGG/PIGN/PIGO family. PIGN subfamily.</text>
</comment>
<keyword evidence="5 14" id="KW-0337">GPI-anchor biosynthesis</keyword>